<dbReference type="Gene3D" id="3.40.50.150">
    <property type="entry name" value="Vaccinia Virus protein VP39"/>
    <property type="match status" value="1"/>
</dbReference>
<accession>A0ABV4AGJ0</accession>
<dbReference type="Proteomes" id="UP001562065">
    <property type="component" value="Unassembled WGS sequence"/>
</dbReference>
<organism evidence="1 2">
    <name type="scientific">Isoalcanivorax beigongshangi</name>
    <dbReference type="NCBI Taxonomy" id="3238810"/>
    <lineage>
        <taxon>Bacteria</taxon>
        <taxon>Pseudomonadati</taxon>
        <taxon>Pseudomonadota</taxon>
        <taxon>Gammaproteobacteria</taxon>
        <taxon>Oceanospirillales</taxon>
        <taxon>Alcanivoracaceae</taxon>
        <taxon>Isoalcanivorax</taxon>
    </lineage>
</organism>
<keyword evidence="2" id="KW-1185">Reference proteome</keyword>
<name>A0ABV4AGJ0_9GAMM</name>
<gene>
    <name evidence="1" type="ORF">AB5I84_05185</name>
</gene>
<evidence type="ECO:0008006" key="3">
    <source>
        <dbReference type="Google" id="ProtNLM"/>
    </source>
</evidence>
<dbReference type="SUPFAM" id="SSF53335">
    <property type="entry name" value="S-adenosyl-L-methionine-dependent methyltransferases"/>
    <property type="match status" value="1"/>
</dbReference>
<reference evidence="1 2" key="1">
    <citation type="submission" date="2024-07" db="EMBL/GenBank/DDBJ databases">
        <authorList>
            <person name="Ren Q."/>
        </authorList>
    </citation>
    <scope>NUCLEOTIDE SEQUENCE [LARGE SCALE GENOMIC DNA]</scope>
    <source>
        <strain evidence="1 2">REN37</strain>
    </source>
</reference>
<dbReference type="InterPro" id="IPR029063">
    <property type="entry name" value="SAM-dependent_MTases_sf"/>
</dbReference>
<sequence length="246" mass="27248">MAVVWQAGRAGVNYEVRRHGGVLRLYANGVQHSEFHPTRLVTGSVWDLLWLPALLVDPSRLQRVLVLGLGGGSLVPPLREIVDPQEIHAVELDPLHLEVAVEQFGVSEYGVTTECADAVDFVQHYEGPCFDLVVEDLFAPANTAVTRAVSANKRWLTQLSSLVSSRGVLVMNFGDWKEFQRSDAAQKPKGWSSGFRLATPDCHNAVIAWTRQPSSSNTLRRALQGHPRLAEALRTGDLDYSIRQLF</sequence>
<comment type="caution">
    <text evidence="1">The sequence shown here is derived from an EMBL/GenBank/DDBJ whole genome shotgun (WGS) entry which is preliminary data.</text>
</comment>
<evidence type="ECO:0000313" key="2">
    <source>
        <dbReference type="Proteomes" id="UP001562065"/>
    </source>
</evidence>
<dbReference type="RefSeq" id="WP_369454794.1">
    <property type="nucleotide sequence ID" value="NZ_JBGCUO010000001.1"/>
</dbReference>
<protein>
    <recommendedName>
        <fullName evidence="3">Spermidine synthase</fullName>
    </recommendedName>
</protein>
<proteinExistence type="predicted"/>
<dbReference type="EMBL" id="JBGCUO010000001">
    <property type="protein sequence ID" value="MEY1661542.1"/>
    <property type="molecule type" value="Genomic_DNA"/>
</dbReference>
<evidence type="ECO:0000313" key="1">
    <source>
        <dbReference type="EMBL" id="MEY1661542.1"/>
    </source>
</evidence>